<keyword evidence="2" id="KW-0732">Signal</keyword>
<evidence type="ECO:0000313" key="4">
    <source>
        <dbReference type="EMBL" id="MFC3673211.1"/>
    </source>
</evidence>
<evidence type="ECO:0000313" key="5">
    <source>
        <dbReference type="Proteomes" id="UP001595683"/>
    </source>
</evidence>
<protein>
    <submittedName>
        <fullName evidence="4">Transferrin-binding protein-like solute binding protein</fullName>
    </submittedName>
</protein>
<evidence type="ECO:0000256" key="1">
    <source>
        <dbReference type="SAM" id="MobiDB-lite"/>
    </source>
</evidence>
<dbReference type="RefSeq" id="WP_191325301.1">
    <property type="nucleotide sequence ID" value="NZ_BMZP01000016.1"/>
</dbReference>
<dbReference type="Gene3D" id="2.40.160.90">
    <property type="match status" value="2"/>
</dbReference>
<feature type="domain" description="Transferrin-binding protein B C-lobe/N-lobe beta-barrel" evidence="3">
    <location>
        <begin position="469"/>
        <end position="584"/>
    </location>
</feature>
<feature type="signal peptide" evidence="2">
    <location>
        <begin position="1"/>
        <end position="28"/>
    </location>
</feature>
<dbReference type="SUPFAM" id="SSF56925">
    <property type="entry name" value="OMPA-like"/>
    <property type="match status" value="2"/>
</dbReference>
<gene>
    <name evidence="4" type="ORF">ACFOOT_17455</name>
</gene>
<reference evidence="5" key="1">
    <citation type="journal article" date="2019" name="Int. J. Syst. Evol. Microbiol.">
        <title>The Global Catalogue of Microorganisms (GCM) 10K type strain sequencing project: providing services to taxonomists for standard genome sequencing and annotation.</title>
        <authorList>
            <consortium name="The Broad Institute Genomics Platform"/>
            <consortium name="The Broad Institute Genome Sequencing Center for Infectious Disease"/>
            <person name="Wu L."/>
            <person name="Ma J."/>
        </authorList>
    </citation>
    <scope>NUCLEOTIDE SEQUENCE [LARGE SCALE GENOMIC DNA]</scope>
    <source>
        <strain evidence="5">KCTC 42224</strain>
    </source>
</reference>
<dbReference type="Proteomes" id="UP001595683">
    <property type="component" value="Unassembled WGS sequence"/>
</dbReference>
<keyword evidence="5" id="KW-1185">Reference proteome</keyword>
<feature type="chain" id="PRO_5046791419" evidence="2">
    <location>
        <begin position="29"/>
        <end position="609"/>
    </location>
</feature>
<sequence length="609" mass="62618">MARVLPGKMGKSLPFLALALAAPLTGCGDGGGVASTNEPNTPPSPPAKPTNDDLVGTLVSEAFVNDARTQTAYMPITTAQPNTATSSPLTIEYKASTQTYTVTTQGRTQDFGPAQKDATLSTAEATVYSRSAGALTETLSLSTNSTDPGTPDAPLFRYVGSGLWQRTQTDAPNSTATMDYFTYGVPTPASAMPKSGTATFGVRIDGEAGYSNYILVLKGGGRFSVDFASGKLTGSGTMDGYIAGALKHTDMIWSSQATLASGGTTFSGSFSTLYRPGTINGRFYGPNHEELGAVWDSKLLDNVVATGTIRGRDTATMPSNNGLSNLVINEDLGGAAMVVNYYRAGGTNAWSSGNLFGQGFNVSYSETAKALVVEAPINGYTGISATLTPAILDTALSNAAYDVYAAEDVTHGARTGTLRISRPGPANPVVALTYTGFGTFESATVRPDTGSPYSDFAFAFGEATPASAVPTSGSATYSGVILGYSGAPSDGTTRPYAISGEAHMAYNFAGSTLTGTLNPVATDRDTGTAYALDAYTFTGQGTAGKATFAATFDKAINVLGLGNTNGAINGQFTGPHAEEFYASWHAGMIDPKGGSNLDMGGVIVGKQGK</sequence>
<dbReference type="InterPro" id="IPR001677">
    <property type="entry name" value="TbpB_B_D"/>
</dbReference>
<evidence type="ECO:0000259" key="3">
    <source>
        <dbReference type="Pfam" id="PF01298"/>
    </source>
</evidence>
<dbReference type="EMBL" id="JBHRYE010000039">
    <property type="protein sequence ID" value="MFC3673211.1"/>
    <property type="molecule type" value="Genomic_DNA"/>
</dbReference>
<feature type="region of interest" description="Disordered" evidence="1">
    <location>
        <begin position="31"/>
        <end position="52"/>
    </location>
</feature>
<evidence type="ECO:0000256" key="2">
    <source>
        <dbReference type="SAM" id="SignalP"/>
    </source>
</evidence>
<name>A0ABV7V710_9SPHN</name>
<proteinExistence type="predicted"/>
<dbReference type="InterPro" id="IPR011250">
    <property type="entry name" value="OMP/PagP_B-barrel"/>
</dbReference>
<organism evidence="4 5">
    <name type="scientific">Novosphingobium pokkalii</name>
    <dbReference type="NCBI Taxonomy" id="1770194"/>
    <lineage>
        <taxon>Bacteria</taxon>
        <taxon>Pseudomonadati</taxon>
        <taxon>Pseudomonadota</taxon>
        <taxon>Alphaproteobacteria</taxon>
        <taxon>Sphingomonadales</taxon>
        <taxon>Sphingomonadaceae</taxon>
        <taxon>Novosphingobium</taxon>
    </lineage>
</organism>
<accession>A0ABV7V710</accession>
<comment type="caution">
    <text evidence="4">The sequence shown here is derived from an EMBL/GenBank/DDBJ whole genome shotgun (WGS) entry which is preliminary data.</text>
</comment>
<dbReference type="Pfam" id="PF01298">
    <property type="entry name" value="TbpB_B_D"/>
    <property type="match status" value="1"/>
</dbReference>